<organism evidence="2 3">
    <name type="scientific">Pachysolen tannophilus NRRL Y-2460</name>
    <dbReference type="NCBI Taxonomy" id="669874"/>
    <lineage>
        <taxon>Eukaryota</taxon>
        <taxon>Fungi</taxon>
        <taxon>Dikarya</taxon>
        <taxon>Ascomycota</taxon>
        <taxon>Saccharomycotina</taxon>
        <taxon>Pichiomycetes</taxon>
        <taxon>Pachysolenaceae</taxon>
        <taxon>Pachysolen</taxon>
    </lineage>
</organism>
<feature type="transmembrane region" description="Helical" evidence="1">
    <location>
        <begin position="20"/>
        <end position="41"/>
    </location>
</feature>
<keyword evidence="3" id="KW-1185">Reference proteome</keyword>
<dbReference type="Proteomes" id="UP000094236">
    <property type="component" value="Unassembled WGS sequence"/>
</dbReference>
<keyword evidence="1" id="KW-1133">Transmembrane helix</keyword>
<sequence length="91" mass="10213">MASFITELWESVFTPGTTPALVKATHGSFLVLIISLITLIFVSGSIHFFNLLVIATLLWGTVTWFINELEKEKLKSNQDLSKENETDKKAK</sequence>
<proteinExistence type="predicted"/>
<dbReference type="PANTHER" id="PTHR28251:SF1">
    <property type="entry name" value="V-TYPE ATPASE ASSEMBLY FACTOR PKR1"/>
    <property type="match status" value="1"/>
</dbReference>
<evidence type="ECO:0000313" key="3">
    <source>
        <dbReference type="Proteomes" id="UP000094236"/>
    </source>
</evidence>
<keyword evidence="1" id="KW-0472">Membrane</keyword>
<keyword evidence="1" id="KW-0812">Transmembrane</keyword>
<dbReference type="GO" id="GO:0005789">
    <property type="term" value="C:endoplasmic reticulum membrane"/>
    <property type="evidence" value="ECO:0007669"/>
    <property type="project" value="TreeGrafter"/>
</dbReference>
<dbReference type="Pfam" id="PF08636">
    <property type="entry name" value="Pkr1"/>
    <property type="match status" value="1"/>
</dbReference>
<feature type="transmembrane region" description="Helical" evidence="1">
    <location>
        <begin position="48"/>
        <end position="66"/>
    </location>
</feature>
<dbReference type="EMBL" id="KV454015">
    <property type="protein sequence ID" value="ODV94599.1"/>
    <property type="molecule type" value="Genomic_DNA"/>
</dbReference>
<evidence type="ECO:0000256" key="1">
    <source>
        <dbReference type="SAM" id="Phobius"/>
    </source>
</evidence>
<dbReference type="AlphaFoldDB" id="A0A1E4TS73"/>
<reference evidence="3" key="1">
    <citation type="submission" date="2016-05" db="EMBL/GenBank/DDBJ databases">
        <title>Comparative genomics of biotechnologically important yeasts.</title>
        <authorList>
            <consortium name="DOE Joint Genome Institute"/>
            <person name="Riley R."/>
            <person name="Haridas S."/>
            <person name="Wolfe K.H."/>
            <person name="Lopes M.R."/>
            <person name="Hittinger C.T."/>
            <person name="Goker M."/>
            <person name="Salamov A."/>
            <person name="Wisecaver J."/>
            <person name="Long T.M."/>
            <person name="Aerts A.L."/>
            <person name="Barry K."/>
            <person name="Choi C."/>
            <person name="Clum A."/>
            <person name="Coughlan A.Y."/>
            <person name="Deshpande S."/>
            <person name="Douglass A.P."/>
            <person name="Hanson S.J."/>
            <person name="Klenk H.-P."/>
            <person name="Labutti K."/>
            <person name="Lapidus A."/>
            <person name="Lindquist E."/>
            <person name="Lipzen A."/>
            <person name="Meier-Kolthoff J.P."/>
            <person name="Ohm R.A."/>
            <person name="Otillar R.P."/>
            <person name="Pangilinan J."/>
            <person name="Peng Y."/>
            <person name="Rokas A."/>
            <person name="Rosa C.A."/>
            <person name="Scheuner C."/>
            <person name="Sibirny A.A."/>
            <person name="Slot J.C."/>
            <person name="Stielow J.B."/>
            <person name="Sun H."/>
            <person name="Kurtzman C.P."/>
            <person name="Blackwell M."/>
            <person name="Grigoriev I.V."/>
            <person name="Jeffries T.W."/>
        </authorList>
    </citation>
    <scope>NUCLEOTIDE SEQUENCE [LARGE SCALE GENOMIC DNA]</scope>
    <source>
        <strain evidence="3">NRRL Y-2460</strain>
    </source>
</reference>
<evidence type="ECO:0000313" key="2">
    <source>
        <dbReference type="EMBL" id="ODV94599.1"/>
    </source>
</evidence>
<name>A0A1E4TS73_PACTA</name>
<dbReference type="OrthoDB" id="9626941at2759"/>
<gene>
    <name evidence="2" type="ORF">PACTADRAFT_50472</name>
</gene>
<accession>A0A1E4TS73</accession>
<protein>
    <submittedName>
        <fullName evidence="2">Uncharacterized protein</fullName>
    </submittedName>
</protein>
<dbReference type="PANTHER" id="PTHR28251">
    <property type="entry name" value="V-TYPE ATPASE ASSEMBLY FACTOR PKR1"/>
    <property type="match status" value="1"/>
</dbReference>
<dbReference type="STRING" id="669874.A0A1E4TS73"/>
<dbReference type="GO" id="GO:0070072">
    <property type="term" value="P:vacuolar proton-transporting V-type ATPase complex assembly"/>
    <property type="evidence" value="ECO:0007669"/>
    <property type="project" value="InterPro"/>
</dbReference>
<dbReference type="InterPro" id="IPR013945">
    <property type="entry name" value="Pkr1"/>
</dbReference>